<dbReference type="Proteomes" id="UP000003160">
    <property type="component" value="Unassembled WGS sequence"/>
</dbReference>
<keyword evidence="2" id="KW-1185">Reference proteome</keyword>
<evidence type="ECO:0000313" key="1">
    <source>
        <dbReference type="EMBL" id="EFA44202.1"/>
    </source>
</evidence>
<dbReference type="AlphaFoldDB" id="D1PWM1"/>
<reference evidence="1 2" key="1">
    <citation type="submission" date="2009-10" db="EMBL/GenBank/DDBJ databases">
        <authorList>
            <person name="Qin X."/>
            <person name="Bachman B."/>
            <person name="Battles P."/>
            <person name="Bell A."/>
            <person name="Bess C."/>
            <person name="Bickham C."/>
            <person name="Chaboub L."/>
            <person name="Chen D."/>
            <person name="Coyle M."/>
            <person name="Deiros D.R."/>
            <person name="Dinh H."/>
            <person name="Forbes L."/>
            <person name="Fowler G."/>
            <person name="Francisco L."/>
            <person name="Fu Q."/>
            <person name="Gubbala S."/>
            <person name="Hale W."/>
            <person name="Han Y."/>
            <person name="Hemphill L."/>
            <person name="Highlander S.K."/>
            <person name="Hirani K."/>
            <person name="Hogues M."/>
            <person name="Jackson L."/>
            <person name="Jakkamsetti A."/>
            <person name="Javaid M."/>
            <person name="Jiang H."/>
            <person name="Korchina V."/>
            <person name="Kovar C."/>
            <person name="Lara F."/>
            <person name="Lee S."/>
            <person name="Mata R."/>
            <person name="Mathew T."/>
            <person name="Moen C."/>
            <person name="Morales K."/>
            <person name="Munidasa M."/>
            <person name="Nazareth L."/>
            <person name="Ngo R."/>
            <person name="Nguyen L."/>
            <person name="Okwuonu G."/>
            <person name="Ongeri F."/>
            <person name="Patil S."/>
            <person name="Petrosino J."/>
            <person name="Pham C."/>
            <person name="Pham P."/>
            <person name="Pu L.-L."/>
            <person name="Puazo M."/>
            <person name="Raj R."/>
            <person name="Reid J."/>
            <person name="Rouhana J."/>
            <person name="Saada N."/>
            <person name="Shang Y."/>
            <person name="Simmons D."/>
            <person name="Thornton R."/>
            <person name="Warren J."/>
            <person name="Weissenberger G."/>
            <person name="Zhang J."/>
            <person name="Zhang L."/>
            <person name="Zhou C."/>
            <person name="Zhu D."/>
            <person name="Muzny D."/>
            <person name="Worley K."/>
            <person name="Gibbs R."/>
        </authorList>
    </citation>
    <scope>NUCLEOTIDE SEQUENCE [LARGE SCALE GENOMIC DNA]</scope>
    <source>
        <strain evidence="1 2">DSM 17361</strain>
    </source>
</reference>
<organism evidence="1 2">
    <name type="scientific">Hallella bergensis DSM 17361</name>
    <dbReference type="NCBI Taxonomy" id="585502"/>
    <lineage>
        <taxon>Bacteria</taxon>
        <taxon>Pseudomonadati</taxon>
        <taxon>Bacteroidota</taxon>
        <taxon>Bacteroidia</taxon>
        <taxon>Bacteroidales</taxon>
        <taxon>Prevotellaceae</taxon>
        <taxon>Hallella</taxon>
    </lineage>
</organism>
<dbReference type="HOGENOM" id="CLU_2918791_0_0_10"/>
<evidence type="ECO:0000313" key="2">
    <source>
        <dbReference type="Proteomes" id="UP000003160"/>
    </source>
</evidence>
<protein>
    <submittedName>
        <fullName evidence="1">Uncharacterized protein</fullName>
    </submittedName>
</protein>
<dbReference type="EMBL" id="ACKS01000058">
    <property type="protein sequence ID" value="EFA44202.1"/>
    <property type="molecule type" value="Genomic_DNA"/>
</dbReference>
<accession>D1PWM1</accession>
<proteinExistence type="predicted"/>
<name>D1PWM1_9BACT</name>
<comment type="caution">
    <text evidence="1">The sequence shown here is derived from an EMBL/GenBank/DDBJ whole genome shotgun (WGS) entry which is preliminary data.</text>
</comment>
<sequence length="61" mass="7146">MGLTATRLSFKRGAIKLYPHCHSICNGKWEKMTLDGKFIKDVDYQATTKHRIFPEFRTRAM</sequence>
<gene>
    <name evidence="1" type="ORF">HMPREF0645_1356</name>
</gene>